<feature type="transmembrane region" description="Helical" evidence="2">
    <location>
        <begin position="34"/>
        <end position="54"/>
    </location>
</feature>
<comment type="caution">
    <text evidence="4">The sequence shown here is derived from an EMBL/GenBank/DDBJ whole genome shotgun (WGS) entry which is preliminary data.</text>
</comment>
<evidence type="ECO:0000256" key="2">
    <source>
        <dbReference type="SAM" id="Phobius"/>
    </source>
</evidence>
<feature type="signal peptide" evidence="3">
    <location>
        <begin position="1"/>
        <end position="24"/>
    </location>
</feature>
<dbReference type="Proteomes" id="UP000576393">
    <property type="component" value="Unassembled WGS sequence"/>
</dbReference>
<evidence type="ECO:0000256" key="1">
    <source>
        <dbReference type="SAM" id="MobiDB-lite"/>
    </source>
</evidence>
<dbReference type="AlphaFoldDB" id="A0A852V423"/>
<evidence type="ECO:0000313" key="5">
    <source>
        <dbReference type="Proteomes" id="UP000576393"/>
    </source>
</evidence>
<dbReference type="EMBL" id="JACCCO010000001">
    <property type="protein sequence ID" value="NYF41031.1"/>
    <property type="molecule type" value="Genomic_DNA"/>
</dbReference>
<reference evidence="4 5" key="1">
    <citation type="submission" date="2020-07" db="EMBL/GenBank/DDBJ databases">
        <title>Sequencing the genomes of 1000 actinobacteria strains.</title>
        <authorList>
            <person name="Klenk H.-P."/>
        </authorList>
    </citation>
    <scope>NUCLEOTIDE SEQUENCE [LARGE SCALE GENOMIC DNA]</scope>
    <source>
        <strain evidence="4 5">DSM 45763</strain>
    </source>
</reference>
<keyword evidence="5" id="KW-1185">Reference proteome</keyword>
<gene>
    <name evidence="4" type="ORF">HDA43_003190</name>
</gene>
<keyword evidence="2" id="KW-0472">Membrane</keyword>
<keyword evidence="3" id="KW-0732">Signal</keyword>
<keyword evidence="2" id="KW-1133">Transmembrane helix</keyword>
<organism evidence="4 5">
    <name type="scientific">Streptosporangium sandarakinum</name>
    <dbReference type="NCBI Taxonomy" id="1260955"/>
    <lineage>
        <taxon>Bacteria</taxon>
        <taxon>Bacillati</taxon>
        <taxon>Actinomycetota</taxon>
        <taxon>Actinomycetes</taxon>
        <taxon>Streptosporangiales</taxon>
        <taxon>Streptosporangiaceae</taxon>
        <taxon>Streptosporangium</taxon>
    </lineage>
</organism>
<keyword evidence="2" id="KW-0812">Transmembrane</keyword>
<evidence type="ECO:0000256" key="3">
    <source>
        <dbReference type="SAM" id="SignalP"/>
    </source>
</evidence>
<sequence length="88" mass="9799">MMHTRIMRRRTFLFSIPAAMSAMAAALMPLSLPAGLTLLLLTMLTAVGLAFLALRHANAERDRREREQGNAPEGARSAWEAGRWLARH</sequence>
<protein>
    <submittedName>
        <fullName evidence="4">Uncharacterized protein</fullName>
    </submittedName>
</protein>
<feature type="region of interest" description="Disordered" evidence="1">
    <location>
        <begin position="60"/>
        <end position="88"/>
    </location>
</feature>
<accession>A0A852V423</accession>
<proteinExistence type="predicted"/>
<name>A0A852V423_9ACTN</name>
<evidence type="ECO:0000313" key="4">
    <source>
        <dbReference type="EMBL" id="NYF41031.1"/>
    </source>
</evidence>
<feature type="chain" id="PRO_5032835884" evidence="3">
    <location>
        <begin position="25"/>
        <end position="88"/>
    </location>
</feature>